<dbReference type="Proteomes" id="UP000324974">
    <property type="component" value="Chromosome"/>
</dbReference>
<feature type="domain" description="DUF1980" evidence="2">
    <location>
        <begin position="181"/>
        <end position="264"/>
    </location>
</feature>
<name>A0A5C1APR9_9BACT</name>
<dbReference type="EMBL" id="CP042425">
    <property type="protein sequence ID" value="QEL20016.1"/>
    <property type="molecule type" value="Genomic_DNA"/>
</dbReference>
<dbReference type="Pfam" id="PF21537">
    <property type="entry name" value="DUF1980_C"/>
    <property type="match status" value="1"/>
</dbReference>
<dbReference type="InterPro" id="IPR048447">
    <property type="entry name" value="DUF1980_C"/>
</dbReference>
<protein>
    <recommendedName>
        <fullName evidence="2">DUF1980 domain-containing protein</fullName>
    </recommendedName>
</protein>
<keyword evidence="4" id="KW-1185">Reference proteome</keyword>
<feature type="transmembrane region" description="Helical" evidence="1">
    <location>
        <begin position="108"/>
        <end position="125"/>
    </location>
</feature>
<dbReference type="KEGG" id="lrs:PX52LOC_07100"/>
<sequence length="274" mass="29746">MSDAHGHPDHGDEYLEQLSTIGICGAFGAVAVALAVPALLNEDISTPSVLMIVLNQNFYGFVLAAGIVLLALTLVRALAICLEAGEHRNHVHGPDCGHDHDHSRSDGVYWRVVVLLFPVVLVVWGQPNQGFSNAWIDDQLVRGQTELGQVKSVTAKEGGRRFSFDELNAFANNADKRESEEGKTATVKGQIRTLGDKEATLYRLKMTCCAADTIPLKARIITETSLGGITDHVWVEVTGQLQFVHVPGSADYLPLLKTDVKNIKSVTTRGIQPE</sequence>
<accession>A0A5C1APR9</accession>
<dbReference type="OrthoDB" id="283250at2"/>
<proteinExistence type="predicted"/>
<evidence type="ECO:0000256" key="1">
    <source>
        <dbReference type="SAM" id="Phobius"/>
    </source>
</evidence>
<dbReference type="RefSeq" id="WP_149114347.1">
    <property type="nucleotide sequence ID" value="NZ_CP042425.1"/>
</dbReference>
<keyword evidence="1" id="KW-0812">Transmembrane</keyword>
<evidence type="ECO:0000313" key="4">
    <source>
        <dbReference type="Proteomes" id="UP000324974"/>
    </source>
</evidence>
<evidence type="ECO:0000259" key="2">
    <source>
        <dbReference type="Pfam" id="PF21537"/>
    </source>
</evidence>
<feature type="transmembrane region" description="Helical" evidence="1">
    <location>
        <begin position="60"/>
        <end position="82"/>
    </location>
</feature>
<gene>
    <name evidence="3" type="ORF">PX52LOC_07100</name>
</gene>
<reference evidence="4" key="1">
    <citation type="submission" date="2019-08" db="EMBL/GenBank/DDBJ databases">
        <title>Limnoglobus roseus gen. nov., sp. nov., a novel freshwater planctomycete with a giant genome from the family Gemmataceae.</title>
        <authorList>
            <person name="Kulichevskaya I.S."/>
            <person name="Naumoff D.G."/>
            <person name="Miroshnikov K."/>
            <person name="Ivanova A."/>
            <person name="Philippov D.A."/>
            <person name="Hakobyan A."/>
            <person name="Rijpstra I.C."/>
            <person name="Sinninghe Damste J.S."/>
            <person name="Liesack W."/>
            <person name="Dedysh S.N."/>
        </authorList>
    </citation>
    <scope>NUCLEOTIDE SEQUENCE [LARGE SCALE GENOMIC DNA]</scope>
    <source>
        <strain evidence="4">PX52</strain>
    </source>
</reference>
<keyword evidence="1" id="KW-0472">Membrane</keyword>
<dbReference type="AlphaFoldDB" id="A0A5C1APR9"/>
<evidence type="ECO:0000313" key="3">
    <source>
        <dbReference type="EMBL" id="QEL20016.1"/>
    </source>
</evidence>
<organism evidence="3 4">
    <name type="scientific">Limnoglobus roseus</name>
    <dbReference type="NCBI Taxonomy" id="2598579"/>
    <lineage>
        <taxon>Bacteria</taxon>
        <taxon>Pseudomonadati</taxon>
        <taxon>Planctomycetota</taxon>
        <taxon>Planctomycetia</taxon>
        <taxon>Gemmatales</taxon>
        <taxon>Gemmataceae</taxon>
        <taxon>Limnoglobus</taxon>
    </lineage>
</organism>
<keyword evidence="1" id="KW-1133">Transmembrane helix</keyword>
<feature type="transmembrane region" description="Helical" evidence="1">
    <location>
        <begin position="21"/>
        <end position="40"/>
    </location>
</feature>